<dbReference type="AlphaFoldDB" id="A0A858BQY0"/>
<dbReference type="Proteomes" id="UP000466848">
    <property type="component" value="Chromosome"/>
</dbReference>
<sequence length="94" mass="11117">MKEQLEKIADHYGKDAQAVQCVEELNELAAAILKYRKRRFSEEFDHVIEEIADVEIMLEQIKYLYGIGSDFIDEIKQEKIDRQLARIEREEKTA</sequence>
<name>A0A858BQY0_9FIRM</name>
<dbReference type="KEGG" id="abut:Ami103574_02465"/>
<dbReference type="Gene3D" id="1.10.287.1080">
    <property type="entry name" value="MazG-like"/>
    <property type="match status" value="1"/>
</dbReference>
<keyword evidence="2" id="KW-1185">Reference proteome</keyword>
<reference evidence="1 2" key="1">
    <citation type="submission" date="2020-02" db="EMBL/GenBank/DDBJ databases">
        <authorList>
            <person name="Kim Y.B."/>
            <person name="Roh S.W."/>
        </authorList>
    </citation>
    <scope>NUCLEOTIDE SEQUENCE [LARGE SCALE GENOMIC DNA]</scope>
    <source>
        <strain evidence="1 2">DSM 103574</strain>
    </source>
</reference>
<protein>
    <recommendedName>
        <fullName evidence="3">NTP pyrophosphohydrolase MazG putative catalytic core domain-containing protein</fullName>
    </recommendedName>
</protein>
<organism evidence="1 2">
    <name type="scientific">Aminipila butyrica</name>
    <dbReference type="NCBI Taxonomy" id="433296"/>
    <lineage>
        <taxon>Bacteria</taxon>
        <taxon>Bacillati</taxon>
        <taxon>Bacillota</taxon>
        <taxon>Clostridia</taxon>
        <taxon>Peptostreptococcales</taxon>
        <taxon>Anaerovoracaceae</taxon>
        <taxon>Aminipila</taxon>
    </lineage>
</organism>
<accession>A0A858BQY0</accession>
<dbReference type="EMBL" id="CP048649">
    <property type="protein sequence ID" value="QIB68243.1"/>
    <property type="molecule type" value="Genomic_DNA"/>
</dbReference>
<dbReference type="RefSeq" id="WP_163065163.1">
    <property type="nucleotide sequence ID" value="NZ_CP048649.1"/>
</dbReference>
<evidence type="ECO:0008006" key="3">
    <source>
        <dbReference type="Google" id="ProtNLM"/>
    </source>
</evidence>
<evidence type="ECO:0000313" key="1">
    <source>
        <dbReference type="EMBL" id="QIB68243.1"/>
    </source>
</evidence>
<proteinExistence type="predicted"/>
<dbReference type="CDD" id="cd11539">
    <property type="entry name" value="NTP-PPase_u2"/>
    <property type="match status" value="1"/>
</dbReference>
<gene>
    <name evidence="1" type="ORF">Ami103574_02465</name>
</gene>
<evidence type="ECO:0000313" key="2">
    <source>
        <dbReference type="Proteomes" id="UP000466848"/>
    </source>
</evidence>
<dbReference type="SUPFAM" id="SSF101386">
    <property type="entry name" value="all-alpha NTP pyrophosphatases"/>
    <property type="match status" value="1"/>
</dbReference>